<evidence type="ECO:0000313" key="2">
    <source>
        <dbReference type="EMBL" id="EAS48937.1"/>
    </source>
</evidence>
<evidence type="ECO:0000313" key="3">
    <source>
        <dbReference type="Proteomes" id="UP000000321"/>
    </source>
</evidence>
<dbReference type="BioCyc" id="AURANTIMONAS:SI859A1_03144-MONOMER"/>
<feature type="region of interest" description="Disordered" evidence="1">
    <location>
        <begin position="95"/>
        <end position="114"/>
    </location>
</feature>
<protein>
    <submittedName>
        <fullName evidence="2">Uncharacterized protein</fullName>
    </submittedName>
</protein>
<dbReference type="EMBL" id="AAPJ01000006">
    <property type="protein sequence ID" value="EAS48937.1"/>
    <property type="molecule type" value="Genomic_DNA"/>
</dbReference>
<dbReference type="HOGENOM" id="CLU_1293169_0_0_5"/>
<feature type="region of interest" description="Disordered" evidence="1">
    <location>
        <begin position="156"/>
        <end position="188"/>
    </location>
</feature>
<organism evidence="2 3">
    <name type="scientific">Aurantimonas manganoxydans (strain ATCC BAA-1229 / DSM 21871 / SI85-9A1)</name>
    <dbReference type="NCBI Taxonomy" id="287752"/>
    <lineage>
        <taxon>Bacteria</taxon>
        <taxon>Pseudomonadati</taxon>
        <taxon>Pseudomonadota</taxon>
        <taxon>Alphaproteobacteria</taxon>
        <taxon>Hyphomicrobiales</taxon>
        <taxon>Aurantimonadaceae</taxon>
        <taxon>Aurantimonas</taxon>
    </lineage>
</organism>
<feature type="compositionally biased region" description="Basic and acidic residues" evidence="1">
    <location>
        <begin position="159"/>
        <end position="174"/>
    </location>
</feature>
<proteinExistence type="predicted"/>
<name>Q1YFN6_AURMS</name>
<gene>
    <name evidence="2" type="ORF">SI859A1_03144</name>
</gene>
<comment type="caution">
    <text evidence="2">The sequence shown here is derived from an EMBL/GenBank/DDBJ whole genome shotgun (WGS) entry which is preliminary data.</text>
</comment>
<sequence>MAGLPEGPCRCGCGVAAASPGSMAARWYPCANKPRTASALLRHPDFVDGALRLVEDGHAHGEAGLRQKHPVAGIRIAGIGDGHVEHLVADRRMRRPAGEHQPAAGAQPRREAAQHRRLVAVVQMEEAVPSDDCIEGHGRELGSHVAQDGRNLRIGPMEMRQHGGRPVERRDRDAGLQTMRQPRVTGAAAAIQEPRPGWKRCRQLRVEGRLPRL</sequence>
<evidence type="ECO:0000256" key="1">
    <source>
        <dbReference type="SAM" id="MobiDB-lite"/>
    </source>
</evidence>
<accession>Q1YFN6</accession>
<dbReference type="AlphaFoldDB" id="Q1YFN6"/>
<dbReference type="Proteomes" id="UP000000321">
    <property type="component" value="Unassembled WGS sequence"/>
</dbReference>
<keyword evidence="3" id="KW-1185">Reference proteome</keyword>
<reference evidence="2 3" key="1">
    <citation type="journal article" date="2008" name="Appl. Environ. Microbiol.">
        <title>Genomic insights into Mn(II) oxidation by the marine alphaproteobacterium Aurantimonas sp. strain SI85-9A1.</title>
        <authorList>
            <person name="Dick G.J."/>
            <person name="Podell S."/>
            <person name="Johnson H.A."/>
            <person name="Rivera-Espinoza Y."/>
            <person name="Bernier-Latmani R."/>
            <person name="McCarthy J.K."/>
            <person name="Torpey J.W."/>
            <person name="Clement B.G."/>
            <person name="Gaasterland T."/>
            <person name="Tebo B.M."/>
        </authorList>
    </citation>
    <scope>NUCLEOTIDE SEQUENCE [LARGE SCALE GENOMIC DNA]</scope>
    <source>
        <strain evidence="2 3">SI85-9A1</strain>
    </source>
</reference>